<feature type="transmembrane region" description="Helical" evidence="1">
    <location>
        <begin position="12"/>
        <end position="32"/>
    </location>
</feature>
<comment type="caution">
    <text evidence="2">The sequence shown here is derived from an EMBL/GenBank/DDBJ whole genome shotgun (WGS) entry which is preliminary data.</text>
</comment>
<reference evidence="3" key="1">
    <citation type="journal article" date="2019" name="Int. J. Syst. Evol. Microbiol.">
        <title>The Global Catalogue of Microorganisms (GCM) 10K type strain sequencing project: providing services to taxonomists for standard genome sequencing and annotation.</title>
        <authorList>
            <consortium name="The Broad Institute Genomics Platform"/>
            <consortium name="The Broad Institute Genome Sequencing Center for Infectious Disease"/>
            <person name="Wu L."/>
            <person name="Ma J."/>
        </authorList>
    </citation>
    <scope>NUCLEOTIDE SEQUENCE [LARGE SCALE GENOMIC DNA]</scope>
    <source>
        <strain evidence="3">JCM 6833</strain>
    </source>
</reference>
<evidence type="ECO:0000313" key="3">
    <source>
        <dbReference type="Proteomes" id="UP001501509"/>
    </source>
</evidence>
<evidence type="ECO:0000256" key="1">
    <source>
        <dbReference type="SAM" id="Phobius"/>
    </source>
</evidence>
<evidence type="ECO:0008006" key="4">
    <source>
        <dbReference type="Google" id="ProtNLM"/>
    </source>
</evidence>
<dbReference type="RefSeq" id="WP_344547082.1">
    <property type="nucleotide sequence ID" value="NZ_BAAATD010000012.1"/>
</dbReference>
<evidence type="ECO:0000313" key="2">
    <source>
        <dbReference type="EMBL" id="GAA2625792.1"/>
    </source>
</evidence>
<dbReference type="EMBL" id="BAAATD010000012">
    <property type="protein sequence ID" value="GAA2625792.1"/>
    <property type="molecule type" value="Genomic_DNA"/>
</dbReference>
<gene>
    <name evidence="2" type="ORF">GCM10010411_73250</name>
</gene>
<keyword evidence="1" id="KW-1133">Transmembrane helix</keyword>
<keyword evidence="3" id="KW-1185">Reference proteome</keyword>
<proteinExistence type="predicted"/>
<feature type="transmembrane region" description="Helical" evidence="1">
    <location>
        <begin position="102"/>
        <end position="122"/>
    </location>
</feature>
<name>A0ABN3QGQ3_9ACTN</name>
<protein>
    <recommendedName>
        <fullName evidence="4">DUF4345 domain-containing protein</fullName>
    </recommendedName>
</protein>
<keyword evidence="1" id="KW-0812">Transmembrane</keyword>
<organism evidence="2 3">
    <name type="scientific">Actinomadura fulvescens</name>
    <dbReference type="NCBI Taxonomy" id="46160"/>
    <lineage>
        <taxon>Bacteria</taxon>
        <taxon>Bacillati</taxon>
        <taxon>Actinomycetota</taxon>
        <taxon>Actinomycetes</taxon>
        <taxon>Streptosporangiales</taxon>
        <taxon>Thermomonosporaceae</taxon>
        <taxon>Actinomadura</taxon>
    </lineage>
</organism>
<dbReference type="Proteomes" id="UP001501509">
    <property type="component" value="Unassembled WGS sequence"/>
</dbReference>
<accession>A0ABN3QGQ3</accession>
<feature type="transmembrane region" description="Helical" evidence="1">
    <location>
        <begin position="52"/>
        <end position="72"/>
    </location>
</feature>
<keyword evidence="1" id="KW-0472">Membrane</keyword>
<sequence>MNERAPDTAPGTDWITGVLGLTFTALGLWAAVAPATFARTVANFGPLNEHLIRDFAAASLAFGIGLMAAARIAAWRTPILMLAAIWNGLHGISHLIEVDHAHPHVLGAVEAVLLALVTLALLRQLRRSTRT</sequence>